<organism evidence="6 7">
    <name type="scientific">Verticillium longisporum</name>
    <name type="common">Verticillium dahliae var. longisporum</name>
    <dbReference type="NCBI Taxonomy" id="100787"/>
    <lineage>
        <taxon>Eukaryota</taxon>
        <taxon>Fungi</taxon>
        <taxon>Dikarya</taxon>
        <taxon>Ascomycota</taxon>
        <taxon>Pezizomycotina</taxon>
        <taxon>Sordariomycetes</taxon>
        <taxon>Hypocreomycetidae</taxon>
        <taxon>Glomerellales</taxon>
        <taxon>Plectosphaerellaceae</taxon>
        <taxon>Verticillium</taxon>
    </lineage>
</organism>
<evidence type="ECO:0000313" key="7">
    <source>
        <dbReference type="Proteomes" id="UP000044602"/>
    </source>
</evidence>
<dbReference type="AlphaFoldDB" id="A0A0G4MH42"/>
<feature type="region of interest" description="Disordered" evidence="5">
    <location>
        <begin position="735"/>
        <end position="791"/>
    </location>
</feature>
<evidence type="ECO:0000313" key="6">
    <source>
        <dbReference type="EMBL" id="CRK33576.1"/>
    </source>
</evidence>
<feature type="region of interest" description="Disordered" evidence="5">
    <location>
        <begin position="626"/>
        <end position="703"/>
    </location>
</feature>
<dbReference type="PANTHER" id="PTHR28293">
    <property type="entry name" value="NUCLEAR RIM PROTEIN 1"/>
    <property type="match status" value="1"/>
</dbReference>
<dbReference type="GO" id="GO:0012505">
    <property type="term" value="C:endomembrane system"/>
    <property type="evidence" value="ECO:0007669"/>
    <property type="project" value="UniProtKB-SubCell"/>
</dbReference>
<feature type="compositionally biased region" description="Polar residues" evidence="5">
    <location>
        <begin position="266"/>
        <end position="287"/>
    </location>
</feature>
<evidence type="ECO:0008006" key="8">
    <source>
        <dbReference type="Google" id="ProtNLM"/>
    </source>
</evidence>
<feature type="compositionally biased region" description="Basic and acidic residues" evidence="5">
    <location>
        <begin position="745"/>
        <end position="757"/>
    </location>
</feature>
<evidence type="ECO:0000256" key="5">
    <source>
        <dbReference type="SAM" id="MobiDB-lite"/>
    </source>
</evidence>
<protein>
    <recommendedName>
        <fullName evidence="8">DUF2418 domain-containing protein</fullName>
    </recommendedName>
</protein>
<keyword evidence="2" id="KW-0812">Transmembrane</keyword>
<reference evidence="6 7" key="1">
    <citation type="submission" date="2015-05" db="EMBL/GenBank/DDBJ databases">
        <authorList>
            <person name="Wang D.B."/>
            <person name="Wang M."/>
        </authorList>
    </citation>
    <scope>NUCLEOTIDE SEQUENCE [LARGE SCALE GENOMIC DNA]</scope>
    <source>
        <strain evidence="6">VL1</strain>
    </source>
</reference>
<keyword evidence="4" id="KW-0472">Membrane</keyword>
<feature type="compositionally biased region" description="Low complexity" evidence="5">
    <location>
        <begin position="293"/>
        <end position="303"/>
    </location>
</feature>
<dbReference type="GO" id="GO:0043007">
    <property type="term" value="P:maintenance of rDNA"/>
    <property type="evidence" value="ECO:0007669"/>
    <property type="project" value="TreeGrafter"/>
</dbReference>
<evidence type="ECO:0000256" key="3">
    <source>
        <dbReference type="ARBA" id="ARBA00022989"/>
    </source>
</evidence>
<feature type="region of interest" description="Disordered" evidence="5">
    <location>
        <begin position="234"/>
        <end position="254"/>
    </location>
</feature>
<name>A0A0G4MH42_VERLO</name>
<evidence type="ECO:0000256" key="4">
    <source>
        <dbReference type="ARBA" id="ARBA00023136"/>
    </source>
</evidence>
<evidence type="ECO:0000256" key="2">
    <source>
        <dbReference type="ARBA" id="ARBA00022692"/>
    </source>
</evidence>
<dbReference type="Pfam" id="PF10332">
    <property type="entry name" value="DUF2418"/>
    <property type="match status" value="2"/>
</dbReference>
<evidence type="ECO:0000256" key="1">
    <source>
        <dbReference type="ARBA" id="ARBA00004127"/>
    </source>
</evidence>
<feature type="compositionally biased region" description="Polar residues" evidence="5">
    <location>
        <begin position="659"/>
        <end position="684"/>
    </location>
</feature>
<keyword evidence="7" id="KW-1185">Reference proteome</keyword>
<dbReference type="InterPro" id="IPR018819">
    <property type="entry name" value="Nur1/Mug154"/>
</dbReference>
<dbReference type="EMBL" id="CVQH01022528">
    <property type="protein sequence ID" value="CRK33576.1"/>
    <property type="molecule type" value="Genomic_DNA"/>
</dbReference>
<sequence>MPRMVRRKPWAERVKAMLNPMDFLLWVSEELETRDWDSKALGTKLGLAFNFIFLIARANCAASEAHDDVFSDGVSSRLTNYVIRPLSWILVLLSGANAFYTVTRSRHYRLFEVNVEQAPQTPSAHRVKVQSSPVASSPLRFLSNLIVPETAESRAHPDKTRDVWELAVWDPLPVSLQLFSLFSPGHVLVYMLFLPLENLDPRPSVTVFNCLALQVILSVQMLLLQSRFSHPNPNYMRHVDPEHTPARPHRNVQHSAVASRLFTPSSQARRSGSFTPVPSTRSPSRQSLPAGVSAAATPSASTTKGTQYGGNLGVFSHAKSPLKKASSLYDLSTDYARKPWAERVKAMLNPMDFLLWVSEELETRDWDSKALGTKLGLAFNFIFLIARANCAASEAHDDVFSDGVSSRLTNYMIRPLSWILVLLSGANAFYTMTRSRHYRLFEVNVEQAPQTPSAHRVKVQSSPVASSPLRFLSNLIVPETAESRAHPDKTRDVWELAVWDPLPVSLQLFSLFSPGHVLVYMLFLPLENLDPRPSVTVFNCLALQVILSVQMLFLQSRFSQQIKDTAIIHKEVLHEYDTKFVHPRLHPLVRDVGTQASFEEEDEEDGEGDFVELGTPTTVIKKEFQTHPNPNYMRHVDPEHTPARPHRNVQHSAVASRLFTPSSQARRSGSFTPIPSTRSPSRQSLPAGVSAAATPSASTTTGTQYGGNLGVFSHAKSPLKKASSLYDLSTDYASPRNSREMAALEQRRASPVKDNRRLTTANDGDETPINPFAQTQKNRFSQERYPKMWAR</sequence>
<feature type="compositionally biased region" description="Low complexity" evidence="5">
    <location>
        <begin position="686"/>
        <end position="703"/>
    </location>
</feature>
<proteinExistence type="predicted"/>
<dbReference type="Proteomes" id="UP000044602">
    <property type="component" value="Unassembled WGS sequence"/>
</dbReference>
<comment type="subcellular location">
    <subcellularLocation>
        <location evidence="1">Endomembrane system</location>
        <topology evidence="1">Multi-pass membrane protein</topology>
    </subcellularLocation>
</comment>
<gene>
    <name evidence="6" type="ORF">BN1708_006073</name>
</gene>
<feature type="region of interest" description="Disordered" evidence="5">
    <location>
        <begin position="266"/>
        <end position="307"/>
    </location>
</feature>
<feature type="compositionally biased region" description="Basic and acidic residues" evidence="5">
    <location>
        <begin position="780"/>
        <end position="791"/>
    </location>
</feature>
<keyword evidence="3" id="KW-1133">Transmembrane helix</keyword>
<accession>A0A0G4MH42</accession>
<dbReference type="STRING" id="100787.A0A0G4MH42"/>
<dbReference type="GO" id="GO:0007096">
    <property type="term" value="P:regulation of exit from mitosis"/>
    <property type="evidence" value="ECO:0007669"/>
    <property type="project" value="TreeGrafter"/>
</dbReference>
<dbReference type="PANTHER" id="PTHR28293:SF1">
    <property type="entry name" value="NUCLEAR RIM PROTEIN 1"/>
    <property type="match status" value="1"/>
</dbReference>